<dbReference type="SUPFAM" id="SSF88723">
    <property type="entry name" value="PIN domain-like"/>
    <property type="match status" value="1"/>
</dbReference>
<gene>
    <name evidence="1" type="ORF">KUF71_000931</name>
</gene>
<dbReference type="PANTHER" id="PTHR46704:SF1">
    <property type="entry name" value="TELOMERE LENGTH REGULATION PROTEIN TEL2 HOMOLOG"/>
    <property type="match status" value="1"/>
</dbReference>
<accession>A0AAE1HBI9</accession>
<dbReference type="PANTHER" id="PTHR46704">
    <property type="entry name" value="CXC DOMAIN-CONTAINING PROTEIN-RELATED"/>
    <property type="match status" value="1"/>
</dbReference>
<dbReference type="Proteomes" id="UP001219518">
    <property type="component" value="Unassembled WGS sequence"/>
</dbReference>
<evidence type="ECO:0000313" key="1">
    <source>
        <dbReference type="EMBL" id="KAK3918359.1"/>
    </source>
</evidence>
<dbReference type="InterPro" id="IPR029060">
    <property type="entry name" value="PIN-like_dom_sf"/>
</dbReference>
<reference evidence="1" key="1">
    <citation type="submission" date="2021-07" db="EMBL/GenBank/DDBJ databases">
        <authorList>
            <person name="Catto M.A."/>
            <person name="Jacobson A."/>
            <person name="Kennedy G."/>
            <person name="Labadie P."/>
            <person name="Hunt B.G."/>
            <person name="Srinivasan R."/>
        </authorList>
    </citation>
    <scope>NUCLEOTIDE SEQUENCE</scope>
    <source>
        <strain evidence="1">PL_HMW_Pooled</strain>
        <tissue evidence="1">Head</tissue>
    </source>
</reference>
<protein>
    <submittedName>
        <fullName evidence="1">Chromosome-associated kinesin KIF4</fullName>
    </submittedName>
</protein>
<name>A0AAE1HBI9_9NEOP</name>
<reference evidence="1" key="2">
    <citation type="journal article" date="2023" name="BMC Genomics">
        <title>Pest status, molecular evolution, and epigenetic factors derived from the genome assembly of Frankliniella fusca, a thysanopteran phytovirus vector.</title>
        <authorList>
            <person name="Catto M.A."/>
            <person name="Labadie P.E."/>
            <person name="Jacobson A.L."/>
            <person name="Kennedy G.G."/>
            <person name="Srinivasan R."/>
            <person name="Hunt B.G."/>
        </authorList>
    </citation>
    <scope>NUCLEOTIDE SEQUENCE</scope>
    <source>
        <strain evidence="1">PL_HMW_Pooled</strain>
    </source>
</reference>
<keyword evidence="2" id="KW-1185">Reference proteome</keyword>
<organism evidence="1 2">
    <name type="scientific">Frankliniella fusca</name>
    <dbReference type="NCBI Taxonomy" id="407009"/>
    <lineage>
        <taxon>Eukaryota</taxon>
        <taxon>Metazoa</taxon>
        <taxon>Ecdysozoa</taxon>
        <taxon>Arthropoda</taxon>
        <taxon>Hexapoda</taxon>
        <taxon>Insecta</taxon>
        <taxon>Pterygota</taxon>
        <taxon>Neoptera</taxon>
        <taxon>Paraneoptera</taxon>
        <taxon>Thysanoptera</taxon>
        <taxon>Terebrantia</taxon>
        <taxon>Thripoidea</taxon>
        <taxon>Thripidae</taxon>
        <taxon>Frankliniella</taxon>
    </lineage>
</organism>
<dbReference type="EMBL" id="JAHWGI010000935">
    <property type="protein sequence ID" value="KAK3918359.1"/>
    <property type="molecule type" value="Genomic_DNA"/>
</dbReference>
<evidence type="ECO:0000313" key="2">
    <source>
        <dbReference type="Proteomes" id="UP001219518"/>
    </source>
</evidence>
<proteinExistence type="predicted"/>
<comment type="caution">
    <text evidence="1">The sequence shown here is derived from an EMBL/GenBank/DDBJ whole genome shotgun (WGS) entry which is preliminary data.</text>
</comment>
<dbReference type="AlphaFoldDB" id="A0AAE1HBI9"/>
<sequence length="638" mass="70831">MDAREFEIFTSSGYFAIRRVKKVVKFWEGISGDMTIEQWLMKAFKAIGGGLTSHGFSETIVAKWLHSLHGSVEHIMALQDFCGLSTGSSEQHVEMRDSRRKTDSAHLSKMVLWLVGHSPFTRPANLLVSLANGIVGSEDVNCDRAEEVGRKCMSEMVGKTFEDLHLRREDKVTPLGNIGKSVKIGERAVVMIDSMQLFHRIICVVKDEPDLRTYFSFELAPTPLSLFDSMGFSRKGTKAMLVPAFSEYSAAGLEMPSNPKYTIDGGYLLHKVVWSCPTDFAEISAGYIAFVKRHYNSSPVVVFDGYQDVVVENTTLLTLPKSKFLANEQNKRNFVKLLAANLREAHIQVVEATGDADQVIVSTSIKRAQSNPFTNHVVVGEDTDLLVLVIALTPDDTNLHFLKPGKGATKNQVFSSQTLRQKLGQAAAHLLFLHAASGCDTTSARFGKGKKHALSKLVKSTSAFKTQLEVFNQADSTHDAVADVGEAFMLLLYGAPARFKCLNEYRFYLYMRIISKQALTTRFTLASLPPTKSAARQFFYRVYLQVQAWRGQILDPTAWGFQRVSGYLRAVWSTQEVAPPELLKLIACGCRGMCDTQRCECLKSGLRCSSICGFCQGHSCANRADDDDDNEESVDDPV</sequence>